<comment type="caution">
    <text evidence="1">The sequence shown here is derived from an EMBL/GenBank/DDBJ whole genome shotgun (WGS) entry which is preliminary data.</text>
</comment>
<sequence>MTVTGIHKFYEPAVLLNALNFTEREAAPPGDFDATIDTTDPRQLFQAFVYKLGHVCDSQKGNYGATITSFCVLKDEEKDGAAHYWFASNQRTPDELEATAEYMRELLGKVGDPDEDLASLKRELLSDVLWFNRPRLEYCFRQISDRATKCRDSCLDTNDDEDTRLATKLLELLKFIDFETSRTTSRHHFVHLGARAIKLLEQLCRSSEGKIMAERAREGRKFGVPSQECWSDLQHMINRTTAYSESVRFILAAKVRWPGLFDKFKVSFIESSQRMEAPFRNKSQTADGIVGRMTRKQKMIDTFRAFARDLQKFKLDDLIMGVWKDPNFRPIVHTEVLLLDHLDKKGLLEPRFFFNEWMYIGSSKPTCKLCHHYFTLHHVPNVGHRPSHGNLYLHWRFPDVLKSQGEMGIQKRQIMVDRVLQKVRKEAFDIVSRKGTSSYKGDDSFTYSAAMPERSTVAGSAVDLEDLTSMIGHMDLTYPSTSSTPLELQQRLGGLWTLLITTAVGLVDAQPTIISILQKIRTLPWEEEPTGEGEGFMDFDDGFFWRELTDWASSWADDYNHYGAQYLIEKSDGKERERRQGEWISSNIFAARLASTGDRMIALCGAALDTAGSIAMRDLEKKDHETDPTCIEAAAQLFIYAAPELFCLVRADPNAKDIHSKWSQHERRLLAKEKDPLGDEWKAWREKWARLAEMESLPKRTREVSRMALEAMDRVKK</sequence>
<protein>
    <submittedName>
        <fullName evidence="1">Uncharacterized protein</fullName>
    </submittedName>
</protein>
<organism evidence="1 2">
    <name type="scientific">Fusarium keratoplasticum</name>
    <dbReference type="NCBI Taxonomy" id="1328300"/>
    <lineage>
        <taxon>Eukaryota</taxon>
        <taxon>Fungi</taxon>
        <taxon>Dikarya</taxon>
        <taxon>Ascomycota</taxon>
        <taxon>Pezizomycotina</taxon>
        <taxon>Sordariomycetes</taxon>
        <taxon>Hypocreomycetidae</taxon>
        <taxon>Hypocreales</taxon>
        <taxon>Nectriaceae</taxon>
        <taxon>Fusarium</taxon>
        <taxon>Fusarium solani species complex</taxon>
    </lineage>
</organism>
<dbReference type="Proteomes" id="UP001065298">
    <property type="component" value="Chromosome 10"/>
</dbReference>
<keyword evidence="2" id="KW-1185">Reference proteome</keyword>
<name>A0ACC0QKJ9_9HYPO</name>
<gene>
    <name evidence="1" type="ORF">NCS57_01230700</name>
</gene>
<dbReference type="EMBL" id="CM046512">
    <property type="protein sequence ID" value="KAI8654836.1"/>
    <property type="molecule type" value="Genomic_DNA"/>
</dbReference>
<evidence type="ECO:0000313" key="2">
    <source>
        <dbReference type="Proteomes" id="UP001065298"/>
    </source>
</evidence>
<evidence type="ECO:0000313" key="1">
    <source>
        <dbReference type="EMBL" id="KAI8654836.1"/>
    </source>
</evidence>
<proteinExistence type="predicted"/>
<reference evidence="1" key="1">
    <citation type="submission" date="2022-06" db="EMBL/GenBank/DDBJ databases">
        <title>Fusarium solani species complex genomes reveal bases of compartmentalisation and animal pathogenesis.</title>
        <authorList>
            <person name="Tsai I.J."/>
        </authorList>
    </citation>
    <scope>NUCLEOTIDE SEQUENCE</scope>
    <source>
        <strain evidence="1">Fu6.1</strain>
    </source>
</reference>
<accession>A0ACC0QKJ9</accession>